<dbReference type="GO" id="GO:0016020">
    <property type="term" value="C:membrane"/>
    <property type="evidence" value="ECO:0007669"/>
    <property type="project" value="UniProtKB-SubCell"/>
</dbReference>
<feature type="transmembrane region" description="Helical" evidence="6">
    <location>
        <begin position="187"/>
        <end position="205"/>
    </location>
</feature>
<evidence type="ECO:0000256" key="5">
    <source>
        <dbReference type="ARBA" id="ARBA00023136"/>
    </source>
</evidence>
<dbReference type="GeneID" id="30997957"/>
<evidence type="ECO:0000256" key="3">
    <source>
        <dbReference type="ARBA" id="ARBA00022692"/>
    </source>
</evidence>
<dbReference type="EMBL" id="KV454538">
    <property type="protein sequence ID" value="ODV70263.1"/>
    <property type="molecule type" value="Genomic_DNA"/>
</dbReference>
<evidence type="ECO:0000256" key="6">
    <source>
        <dbReference type="RuleBase" id="RU363053"/>
    </source>
</evidence>
<evidence type="ECO:0000256" key="4">
    <source>
        <dbReference type="ARBA" id="ARBA00022989"/>
    </source>
</evidence>
<proteinExistence type="inferred from homology"/>
<feature type="transmembrane region" description="Helical" evidence="6">
    <location>
        <begin position="226"/>
        <end position="244"/>
    </location>
</feature>
<dbReference type="PANTHER" id="PTHR11266:SF50">
    <property type="entry name" value="VACUOLAR MEMBRANE PROTEIN YOR292C"/>
    <property type="match status" value="1"/>
</dbReference>
<dbReference type="OrthoDB" id="10267969at2759"/>
<gene>
    <name evidence="7" type="ORF">HYPBUDRAFT_4150</name>
</gene>
<keyword evidence="8" id="KW-1185">Reference proteome</keyword>
<dbReference type="GO" id="GO:0005739">
    <property type="term" value="C:mitochondrion"/>
    <property type="evidence" value="ECO:0007669"/>
    <property type="project" value="TreeGrafter"/>
</dbReference>
<evidence type="ECO:0000313" key="7">
    <source>
        <dbReference type="EMBL" id="ODV70263.1"/>
    </source>
</evidence>
<comment type="subcellular location">
    <subcellularLocation>
        <location evidence="1">Membrane</location>
        <topology evidence="1">Multi-pass membrane protein</topology>
    </subcellularLocation>
</comment>
<dbReference type="AlphaFoldDB" id="A0A1E4RSL6"/>
<comment type="similarity">
    <text evidence="2 6">Belongs to the peroxisomal membrane protein PXMP2/4 family.</text>
</comment>
<evidence type="ECO:0000256" key="2">
    <source>
        <dbReference type="ARBA" id="ARBA00006824"/>
    </source>
</evidence>
<protein>
    <submittedName>
        <fullName evidence="7">Uncharacterized protein</fullName>
    </submittedName>
</protein>
<feature type="transmembrane region" description="Helical" evidence="6">
    <location>
        <begin position="73"/>
        <end position="94"/>
    </location>
</feature>
<reference evidence="8" key="1">
    <citation type="submission" date="2016-05" db="EMBL/GenBank/DDBJ databases">
        <title>Comparative genomics of biotechnologically important yeasts.</title>
        <authorList>
            <consortium name="DOE Joint Genome Institute"/>
            <person name="Riley R."/>
            <person name="Haridas S."/>
            <person name="Wolfe K.H."/>
            <person name="Lopes M.R."/>
            <person name="Hittinger C.T."/>
            <person name="Goker M."/>
            <person name="Salamov A."/>
            <person name="Wisecaver J."/>
            <person name="Long T.M."/>
            <person name="Aerts A.L."/>
            <person name="Barry K."/>
            <person name="Choi C."/>
            <person name="Clum A."/>
            <person name="Coughlan A.Y."/>
            <person name="Deshpande S."/>
            <person name="Douglass A.P."/>
            <person name="Hanson S.J."/>
            <person name="Klenk H.-P."/>
            <person name="Labutti K."/>
            <person name="Lapidus A."/>
            <person name="Lindquist E."/>
            <person name="Lipzen A."/>
            <person name="Meier-Kolthoff J.P."/>
            <person name="Ohm R.A."/>
            <person name="Otillar R.P."/>
            <person name="Pangilinan J."/>
            <person name="Peng Y."/>
            <person name="Rokas A."/>
            <person name="Rosa C.A."/>
            <person name="Scheuner C."/>
            <person name="Sibirny A.A."/>
            <person name="Slot J.C."/>
            <person name="Stielow J.B."/>
            <person name="Sun H."/>
            <person name="Kurtzman C.P."/>
            <person name="Blackwell M."/>
            <person name="Grigoriev I.V."/>
            <person name="Jeffries T.W."/>
        </authorList>
    </citation>
    <scope>NUCLEOTIDE SEQUENCE [LARGE SCALE GENOMIC DNA]</scope>
    <source>
        <strain evidence="8">NRRL Y-1933</strain>
    </source>
</reference>
<dbReference type="InterPro" id="IPR007248">
    <property type="entry name" value="Mpv17_PMP22"/>
</dbReference>
<name>A0A1E4RSL6_9ASCO</name>
<feature type="transmembrane region" description="Helical" evidence="6">
    <location>
        <begin position="43"/>
        <end position="61"/>
    </location>
</feature>
<dbReference type="STRING" id="984485.A0A1E4RSL6"/>
<dbReference type="Proteomes" id="UP000095085">
    <property type="component" value="Unassembled WGS sequence"/>
</dbReference>
<keyword evidence="3 6" id="KW-0812">Transmembrane</keyword>
<organism evidence="7 8">
    <name type="scientific">Hyphopichia burtonii NRRL Y-1933</name>
    <dbReference type="NCBI Taxonomy" id="984485"/>
    <lineage>
        <taxon>Eukaryota</taxon>
        <taxon>Fungi</taxon>
        <taxon>Dikarya</taxon>
        <taxon>Ascomycota</taxon>
        <taxon>Saccharomycotina</taxon>
        <taxon>Pichiomycetes</taxon>
        <taxon>Debaryomycetaceae</taxon>
        <taxon>Hyphopichia</taxon>
    </lineage>
</organism>
<keyword evidence="4 6" id="KW-1133">Transmembrane helix</keyword>
<evidence type="ECO:0000313" key="8">
    <source>
        <dbReference type="Proteomes" id="UP000095085"/>
    </source>
</evidence>
<dbReference type="RefSeq" id="XP_020079330.1">
    <property type="nucleotide sequence ID" value="XM_020223408.1"/>
</dbReference>
<accession>A0A1E4RSL6</accession>
<evidence type="ECO:0000256" key="1">
    <source>
        <dbReference type="ARBA" id="ARBA00004141"/>
    </source>
</evidence>
<sequence length="274" mass="31545">MPIRLEADNHDGPDIESQSVPLHHTKPLLVRILNGLRIHNVPIVNLVTISVLFFFLMKLTFRYTGLYMKSSLITIIVTNLVLYGISETLAQSILSYKPNLPLFDFRINEQPLRENELSVNAGDIVSLPTDDGDDEYRSDEEGVNRFIDYIQEDSPVGARPYEVPDPITVNANILPLTYFEFGRLARFMLWGGIMGVAQCLWYKFLQIYSKEPKFIEVLRKVLTDQLCYSPVSLFCFFTYGTMVLENGTWEDAMLKLSKCHSVRQFQYYGIVTYQ</sequence>
<keyword evidence="5 6" id="KW-0472">Membrane</keyword>
<dbReference type="PANTHER" id="PTHR11266">
    <property type="entry name" value="PEROXISOMAL MEMBRANE PROTEIN 2, PXMP2 MPV17"/>
    <property type="match status" value="1"/>
</dbReference>